<dbReference type="Gene3D" id="1.10.10.2240">
    <property type="match status" value="1"/>
</dbReference>
<dbReference type="CDD" id="cd05710">
    <property type="entry name" value="SIS_1"/>
    <property type="match status" value="1"/>
</dbReference>
<dbReference type="AlphaFoldDB" id="A0A2M8Z772"/>
<organism evidence="2 3">
    <name type="scientific">[Clostridium] celerecrescens 18A</name>
    <dbReference type="NCBI Taxonomy" id="1286362"/>
    <lineage>
        <taxon>Bacteria</taxon>
        <taxon>Bacillati</taxon>
        <taxon>Bacillota</taxon>
        <taxon>Clostridia</taxon>
        <taxon>Lachnospirales</taxon>
        <taxon>Lachnospiraceae</taxon>
        <taxon>Lacrimispora</taxon>
    </lineage>
</organism>
<dbReference type="RefSeq" id="WP_186802483.1">
    <property type="nucleotide sequence ID" value="NZ_PGET01000001.1"/>
</dbReference>
<dbReference type="EMBL" id="PGET01000001">
    <property type="protein sequence ID" value="PJJ29278.1"/>
    <property type="molecule type" value="Genomic_DNA"/>
</dbReference>
<evidence type="ECO:0000313" key="2">
    <source>
        <dbReference type="EMBL" id="PJJ29278.1"/>
    </source>
</evidence>
<dbReference type="CDD" id="cd05009">
    <property type="entry name" value="SIS_GlmS_GlmD_2"/>
    <property type="match status" value="1"/>
</dbReference>
<dbReference type="PROSITE" id="PS51464">
    <property type="entry name" value="SIS"/>
    <property type="match status" value="1"/>
</dbReference>
<proteinExistence type="predicted"/>
<evidence type="ECO:0000313" key="3">
    <source>
        <dbReference type="Proteomes" id="UP000231092"/>
    </source>
</evidence>
<evidence type="ECO:0000259" key="1">
    <source>
        <dbReference type="PROSITE" id="PS51464"/>
    </source>
</evidence>
<dbReference type="PANTHER" id="PTHR10937">
    <property type="entry name" value="GLUCOSAMINE--FRUCTOSE-6-PHOSPHATE AMINOTRANSFERASE, ISOMERIZING"/>
    <property type="match status" value="1"/>
</dbReference>
<gene>
    <name evidence="2" type="ORF">H171_2819</name>
</gene>
<dbReference type="InterPro" id="IPR024713">
    <property type="entry name" value="Fructosamine_deglycase_FrlB"/>
</dbReference>
<dbReference type="Gene3D" id="3.40.50.12570">
    <property type="match status" value="1"/>
</dbReference>
<dbReference type="InterPro" id="IPR046348">
    <property type="entry name" value="SIS_dom_sf"/>
</dbReference>
<dbReference type="GO" id="GO:0004360">
    <property type="term" value="F:glutamine-fructose-6-phosphate transaminase (isomerizing) activity"/>
    <property type="evidence" value="ECO:0007669"/>
    <property type="project" value="TreeGrafter"/>
</dbReference>
<dbReference type="GO" id="GO:0006047">
    <property type="term" value="P:UDP-N-acetylglucosamine metabolic process"/>
    <property type="evidence" value="ECO:0007669"/>
    <property type="project" value="TreeGrafter"/>
</dbReference>
<dbReference type="PANTHER" id="PTHR10937:SF14">
    <property type="entry name" value="FRUCTOSELYSINE 6-PHOSPHATE DEGLYCASE"/>
    <property type="match status" value="1"/>
</dbReference>
<name>A0A2M8Z772_9FIRM</name>
<accession>A0A2M8Z772</accession>
<dbReference type="Pfam" id="PF01380">
    <property type="entry name" value="SIS"/>
    <property type="match status" value="1"/>
</dbReference>
<reference evidence="2 3" key="1">
    <citation type="submission" date="2017-11" db="EMBL/GenBank/DDBJ databases">
        <title>Understudied soil microbes with underappreciated capabilities: Untangling the Clostridium saccharolyticum group.</title>
        <authorList>
            <person name="Leschine S."/>
        </authorList>
    </citation>
    <scope>NUCLEOTIDE SEQUENCE [LARGE SCALE GENOMIC DNA]</scope>
    <source>
        <strain evidence="2 3">18A</strain>
    </source>
</reference>
<dbReference type="Proteomes" id="UP000231092">
    <property type="component" value="Unassembled WGS sequence"/>
</dbReference>
<dbReference type="InterPro" id="IPR035490">
    <property type="entry name" value="GlmS/FrlB_SIS"/>
</dbReference>
<comment type="caution">
    <text evidence="2">The sequence shown here is derived from an EMBL/GenBank/DDBJ whole genome shotgun (WGS) entry which is preliminary data.</text>
</comment>
<sequence length="322" mass="36962">MNEKEMTKAILSGREKIEDVYFVACGGSLVDLYPGYYFVRSESKTMHADWITSKEFVVTPPTHLGKTSLVFICSHGGNTKETVEAAHMARDLGAAVITMTHNPDSACNDDSMMPVIYDWSDHVNEKEKPQGIILRILNELMKAQEPDYTKYDAVKDGLEKADKIVRAAMAKVKNRTWLFAEKYYKEDFLYIMGSGASYAAAYGFAICSLQEMQWMDCCYLNSAEYFHGPFEVTDEEHLYILLMSRGNNRIMDERCLAFLEKYGKKYEVIDADELGLEMIDDSCVEYFNPMVFYAMSVAYRNALQDKRCHPTDMRRYMGVVEY</sequence>
<dbReference type="GO" id="GO:0006487">
    <property type="term" value="P:protein N-linked glycosylation"/>
    <property type="evidence" value="ECO:0007669"/>
    <property type="project" value="TreeGrafter"/>
</dbReference>
<feature type="domain" description="SIS" evidence="1">
    <location>
        <begin position="6"/>
        <end position="146"/>
    </location>
</feature>
<dbReference type="GO" id="GO:0097367">
    <property type="term" value="F:carbohydrate derivative binding"/>
    <property type="evidence" value="ECO:0007669"/>
    <property type="project" value="InterPro"/>
</dbReference>
<dbReference type="SUPFAM" id="SSF53697">
    <property type="entry name" value="SIS domain"/>
    <property type="match status" value="1"/>
</dbReference>
<dbReference type="InterPro" id="IPR001347">
    <property type="entry name" value="SIS_dom"/>
</dbReference>
<dbReference type="InterPro" id="IPR035488">
    <property type="entry name" value="FrlB_SIS"/>
</dbReference>
<dbReference type="GO" id="GO:0006002">
    <property type="term" value="P:fructose 6-phosphate metabolic process"/>
    <property type="evidence" value="ECO:0007669"/>
    <property type="project" value="TreeGrafter"/>
</dbReference>
<dbReference type="Gene3D" id="3.40.50.10490">
    <property type="entry name" value="Glucose-6-phosphate isomerase like protein, domain 1"/>
    <property type="match status" value="1"/>
</dbReference>
<protein>
    <submittedName>
        <fullName evidence="2">Fructoselysine-6-P-deglycase FrlB-like protein</fullName>
    </submittedName>
</protein>
<dbReference type="PIRSF" id="PIRSF009290">
    <property type="entry name" value="FrlB"/>
    <property type="match status" value="1"/>
</dbReference>